<name>A0ABQ6N078_9STRA</name>
<feature type="compositionally biased region" description="Basic and acidic residues" evidence="1">
    <location>
        <begin position="52"/>
        <end position="62"/>
    </location>
</feature>
<feature type="compositionally biased region" description="Low complexity" evidence="1">
    <location>
        <begin position="73"/>
        <end position="94"/>
    </location>
</feature>
<dbReference type="EMBL" id="BRYB01004815">
    <property type="protein sequence ID" value="GMI37340.1"/>
    <property type="molecule type" value="Genomic_DNA"/>
</dbReference>
<accession>A0ABQ6N078</accession>
<gene>
    <name evidence="2" type="ORF">TeGR_g10617</name>
</gene>
<dbReference type="Proteomes" id="UP001165060">
    <property type="component" value="Unassembled WGS sequence"/>
</dbReference>
<proteinExistence type="predicted"/>
<keyword evidence="3" id="KW-1185">Reference proteome</keyword>
<feature type="region of interest" description="Disordered" evidence="1">
    <location>
        <begin position="52"/>
        <end position="165"/>
    </location>
</feature>
<feature type="compositionally biased region" description="Low complexity" evidence="1">
    <location>
        <begin position="101"/>
        <end position="117"/>
    </location>
</feature>
<evidence type="ECO:0000313" key="2">
    <source>
        <dbReference type="EMBL" id="GMI37340.1"/>
    </source>
</evidence>
<evidence type="ECO:0000313" key="3">
    <source>
        <dbReference type="Proteomes" id="UP001165060"/>
    </source>
</evidence>
<feature type="compositionally biased region" description="Acidic residues" evidence="1">
    <location>
        <begin position="133"/>
        <end position="151"/>
    </location>
</feature>
<protein>
    <submittedName>
        <fullName evidence="2">Uncharacterized protein</fullName>
    </submittedName>
</protein>
<evidence type="ECO:0000256" key="1">
    <source>
        <dbReference type="SAM" id="MobiDB-lite"/>
    </source>
</evidence>
<comment type="caution">
    <text evidence="2">The sequence shown here is derived from an EMBL/GenBank/DDBJ whole genome shotgun (WGS) entry which is preliminary data.</text>
</comment>
<sequence length="165" mass="16667">MVIPALLGLGSDGVSEMSKPMLNSNNLATGPAAGCEIISPDREITVEHLLETEPEVRDDHEAVPAPLPRVGRGNSPPAAAGGAAKSATKPPGAHAPGGGAEELPGAGSAGSKSSLLGEPNRAEEEGDMRGGGGEEEVWEDALEMFEAEEGTDLGGMKDSSEMGVK</sequence>
<feature type="non-terminal residue" evidence="2">
    <location>
        <position position="165"/>
    </location>
</feature>
<reference evidence="2 3" key="1">
    <citation type="journal article" date="2023" name="Commun. Biol.">
        <title>Genome analysis of Parmales, the sister group of diatoms, reveals the evolutionary specialization of diatoms from phago-mixotrophs to photoautotrophs.</title>
        <authorList>
            <person name="Ban H."/>
            <person name="Sato S."/>
            <person name="Yoshikawa S."/>
            <person name="Yamada K."/>
            <person name="Nakamura Y."/>
            <person name="Ichinomiya M."/>
            <person name="Sato N."/>
            <person name="Blanc-Mathieu R."/>
            <person name="Endo H."/>
            <person name="Kuwata A."/>
            <person name="Ogata H."/>
        </authorList>
    </citation>
    <scope>NUCLEOTIDE SEQUENCE [LARGE SCALE GENOMIC DNA]</scope>
</reference>
<organism evidence="2 3">
    <name type="scientific">Tetraparma gracilis</name>
    <dbReference type="NCBI Taxonomy" id="2962635"/>
    <lineage>
        <taxon>Eukaryota</taxon>
        <taxon>Sar</taxon>
        <taxon>Stramenopiles</taxon>
        <taxon>Ochrophyta</taxon>
        <taxon>Bolidophyceae</taxon>
        <taxon>Parmales</taxon>
        <taxon>Triparmaceae</taxon>
        <taxon>Tetraparma</taxon>
    </lineage>
</organism>